<keyword evidence="2" id="KW-1185">Reference proteome</keyword>
<protein>
    <submittedName>
        <fullName evidence="1">Uncharacterized protein</fullName>
    </submittedName>
</protein>
<dbReference type="RefSeq" id="WP_094027894.1">
    <property type="nucleotide sequence ID" value="NZ_NGAF01000024.1"/>
</dbReference>
<dbReference type="EMBL" id="NGAF01000024">
    <property type="protein sequence ID" value="OXR40996.1"/>
    <property type="molecule type" value="Genomic_DNA"/>
</dbReference>
<name>A0A231GWL5_9NOCA</name>
<reference evidence="1 2" key="1">
    <citation type="submission" date="2017-07" db="EMBL/GenBank/DDBJ databases">
        <title>First draft Genome Sequence of Nocardia cerradoensis isolated from human infection.</title>
        <authorList>
            <person name="Carrasco G."/>
        </authorList>
    </citation>
    <scope>NUCLEOTIDE SEQUENCE [LARGE SCALE GENOMIC DNA]</scope>
    <source>
        <strain evidence="1 2">CNM20130759</strain>
    </source>
</reference>
<comment type="caution">
    <text evidence="1">The sequence shown here is derived from an EMBL/GenBank/DDBJ whole genome shotgun (WGS) entry which is preliminary data.</text>
</comment>
<evidence type="ECO:0000313" key="2">
    <source>
        <dbReference type="Proteomes" id="UP000215506"/>
    </source>
</evidence>
<proteinExistence type="predicted"/>
<sequence>MSVPNPPASRRRRGFGHTVGYAALSCLLAACGSTVSGHPTAMRQSVVTRHIDGDLTAMLPGQDRFPAGYTTVVASGERAAAAAADLTAIPPGAQIDPPGCAPAPPDPAGIAATIGTDDRTRATITVVLSRTDEPLSALGDQLSRCPTVHARHGAIDRTITTRLLPPPPVDADDTVAFGRTVTGSPPGSSADPALRTLLGQIGDIRIETTAMTFGAAAPDTTGLDQVFTAAVAKVRTR</sequence>
<accession>A0A231GWL5</accession>
<organism evidence="1 2">
    <name type="scientific">Nocardia cerradoensis</name>
    <dbReference type="NCBI Taxonomy" id="85688"/>
    <lineage>
        <taxon>Bacteria</taxon>
        <taxon>Bacillati</taxon>
        <taxon>Actinomycetota</taxon>
        <taxon>Actinomycetes</taxon>
        <taxon>Mycobacteriales</taxon>
        <taxon>Nocardiaceae</taxon>
        <taxon>Nocardia</taxon>
    </lineage>
</organism>
<gene>
    <name evidence="1" type="ORF">B7C42_06962</name>
</gene>
<dbReference type="Proteomes" id="UP000215506">
    <property type="component" value="Unassembled WGS sequence"/>
</dbReference>
<dbReference type="AlphaFoldDB" id="A0A231GWL5"/>
<evidence type="ECO:0000313" key="1">
    <source>
        <dbReference type="EMBL" id="OXR40996.1"/>
    </source>
</evidence>